<feature type="non-terminal residue" evidence="1">
    <location>
        <position position="60"/>
    </location>
</feature>
<evidence type="ECO:0000313" key="2">
    <source>
        <dbReference type="Proteomes" id="UP000234681"/>
    </source>
</evidence>
<dbReference type="AlphaFoldDB" id="A6HUN4"/>
<dbReference type="Proteomes" id="UP000234681">
    <property type="component" value="Chromosome 15"/>
</dbReference>
<accession>A6HUN4</accession>
<sequence length="60" mass="6694">MQSSNIVIVRIDNSISVNLISIISQKHAKSLPDQAIPSWEFLSQVILHCVKLTVKTNPHT</sequence>
<organism evidence="1 2">
    <name type="scientific">Rattus norvegicus</name>
    <name type="common">Rat</name>
    <dbReference type="NCBI Taxonomy" id="10116"/>
    <lineage>
        <taxon>Eukaryota</taxon>
        <taxon>Metazoa</taxon>
        <taxon>Chordata</taxon>
        <taxon>Craniata</taxon>
        <taxon>Vertebrata</taxon>
        <taxon>Euteleostomi</taxon>
        <taxon>Mammalia</taxon>
        <taxon>Eutheria</taxon>
        <taxon>Euarchontoglires</taxon>
        <taxon>Glires</taxon>
        <taxon>Rodentia</taxon>
        <taxon>Myomorpha</taxon>
        <taxon>Muroidea</taxon>
        <taxon>Muridae</taxon>
        <taxon>Murinae</taxon>
        <taxon>Rattus</taxon>
    </lineage>
</organism>
<proteinExistence type="predicted"/>
<reference evidence="1 2" key="1">
    <citation type="submission" date="2005-07" db="EMBL/GenBank/DDBJ databases">
        <authorList>
            <person name="Mural R.J."/>
            <person name="Li P.W."/>
            <person name="Adams M.D."/>
            <person name="Amanatides P.G."/>
            <person name="Baden-Tillson H."/>
            <person name="Barnstead M."/>
            <person name="Chin S.H."/>
            <person name="Dew I."/>
            <person name="Evans C.A."/>
            <person name="Ferriera S."/>
            <person name="Flanigan M."/>
            <person name="Fosler C."/>
            <person name="Glodek A."/>
            <person name="Gu Z."/>
            <person name="Holt R.A."/>
            <person name="Jennings D."/>
            <person name="Kraft C.L."/>
            <person name="Lu F."/>
            <person name="Nguyen T."/>
            <person name="Nusskern D.R."/>
            <person name="Pfannkoch C.M."/>
            <person name="Sitter C."/>
            <person name="Sutton G.G."/>
            <person name="Venter J.C."/>
            <person name="Wang Z."/>
            <person name="Woodage T."/>
            <person name="Zheng X.H."/>
            <person name="Zhong F."/>
        </authorList>
    </citation>
    <scope>NUCLEOTIDE SEQUENCE [LARGE SCALE GENOMIC DNA]</scope>
    <source>
        <strain>BN</strain>
        <strain evidence="2">Sprague-Dawley</strain>
    </source>
</reference>
<protein>
    <submittedName>
        <fullName evidence="1">RCG63428</fullName>
    </submittedName>
</protein>
<name>A6HUN4_RAT</name>
<dbReference type="EMBL" id="CH473951">
    <property type="protein sequence ID" value="EDM02597.1"/>
    <property type="molecule type" value="Genomic_DNA"/>
</dbReference>
<gene>
    <name evidence="1" type="ORF">rCG_63428</name>
</gene>
<evidence type="ECO:0000313" key="1">
    <source>
        <dbReference type="EMBL" id="EDM02597.1"/>
    </source>
</evidence>